<keyword evidence="2" id="KW-1185">Reference proteome</keyword>
<accession>A0ACB0K011</accession>
<gene>
    <name evidence="1" type="ORF">MILVUS5_LOCUS17775</name>
</gene>
<protein>
    <submittedName>
        <fullName evidence="1">Uncharacterized protein</fullName>
    </submittedName>
</protein>
<dbReference type="Proteomes" id="UP001177021">
    <property type="component" value="Unassembled WGS sequence"/>
</dbReference>
<dbReference type="EMBL" id="CASHSV030000109">
    <property type="protein sequence ID" value="CAJ2649748.1"/>
    <property type="molecule type" value="Genomic_DNA"/>
</dbReference>
<name>A0ACB0K011_TRIPR</name>
<evidence type="ECO:0000313" key="1">
    <source>
        <dbReference type="EMBL" id="CAJ2649748.1"/>
    </source>
</evidence>
<evidence type="ECO:0000313" key="2">
    <source>
        <dbReference type="Proteomes" id="UP001177021"/>
    </source>
</evidence>
<reference evidence="1" key="1">
    <citation type="submission" date="2023-10" db="EMBL/GenBank/DDBJ databases">
        <authorList>
            <person name="Rodriguez Cubillos JULIANA M."/>
            <person name="De Vega J."/>
        </authorList>
    </citation>
    <scope>NUCLEOTIDE SEQUENCE</scope>
</reference>
<sequence>MTIHNQKQNRSLLSRLRTAVQKVKFLLSSTILNHTWNAAKMLGSSSLNKRQISFNDHGLLVCSSDETDSEESVSPTQPCLQRTISFPSDDDIDKRAEIFIANFRQQLRIHIDTPPRWTTWHSCRTSCMVLNVDGSCLGAPGRAGFGGLIRRGSGDWIVGFSGFLGIADNTYAELMALFQGLKIARTSGYNRIFCYSDAQTVLDLVTKGYSNFHCYAAVIANIQDLLKLDWEVSLLHTLREGNACTDFLTKLGSKNDTKLSIWDSPLEDMKDLLLSNALRVAYPRA</sequence>
<comment type="caution">
    <text evidence="1">The sequence shown here is derived from an EMBL/GenBank/DDBJ whole genome shotgun (WGS) entry which is preliminary data.</text>
</comment>
<proteinExistence type="predicted"/>
<organism evidence="1 2">
    <name type="scientific">Trifolium pratense</name>
    <name type="common">Red clover</name>
    <dbReference type="NCBI Taxonomy" id="57577"/>
    <lineage>
        <taxon>Eukaryota</taxon>
        <taxon>Viridiplantae</taxon>
        <taxon>Streptophyta</taxon>
        <taxon>Embryophyta</taxon>
        <taxon>Tracheophyta</taxon>
        <taxon>Spermatophyta</taxon>
        <taxon>Magnoliopsida</taxon>
        <taxon>eudicotyledons</taxon>
        <taxon>Gunneridae</taxon>
        <taxon>Pentapetalae</taxon>
        <taxon>rosids</taxon>
        <taxon>fabids</taxon>
        <taxon>Fabales</taxon>
        <taxon>Fabaceae</taxon>
        <taxon>Papilionoideae</taxon>
        <taxon>50 kb inversion clade</taxon>
        <taxon>NPAAA clade</taxon>
        <taxon>Hologalegina</taxon>
        <taxon>IRL clade</taxon>
        <taxon>Trifolieae</taxon>
        <taxon>Trifolium</taxon>
    </lineage>
</organism>